<protein>
    <recommendedName>
        <fullName evidence="3">DUF2171 domain-containing protein</fullName>
    </recommendedName>
</protein>
<accession>A0ABT6SCS3</accession>
<organism evidence="1 2">
    <name type="scientific">Streptomyces cavernicola</name>
    <dbReference type="NCBI Taxonomy" id="3043613"/>
    <lineage>
        <taxon>Bacteria</taxon>
        <taxon>Bacillati</taxon>
        <taxon>Actinomycetota</taxon>
        <taxon>Actinomycetes</taxon>
        <taxon>Kitasatosporales</taxon>
        <taxon>Streptomycetaceae</taxon>
        <taxon>Streptomyces</taxon>
    </lineage>
</organism>
<evidence type="ECO:0008006" key="3">
    <source>
        <dbReference type="Google" id="ProtNLM"/>
    </source>
</evidence>
<keyword evidence="2" id="KW-1185">Reference proteome</keyword>
<dbReference type="Proteomes" id="UP001223978">
    <property type="component" value="Unassembled WGS sequence"/>
</dbReference>
<proteinExistence type="predicted"/>
<comment type="caution">
    <text evidence="1">The sequence shown here is derived from an EMBL/GenBank/DDBJ whole genome shotgun (WGS) entry which is preliminary data.</text>
</comment>
<sequence>MITKADIGARVRDRDGRVGILTHLMSDYVDPEAPPRDRHPRQVAFLRPVRGGGREWLASPEEASRV</sequence>
<gene>
    <name evidence="1" type="ORF">QIS96_18200</name>
</gene>
<dbReference type="EMBL" id="JASCIQ010000018">
    <property type="protein sequence ID" value="MDI3405744.1"/>
    <property type="molecule type" value="Genomic_DNA"/>
</dbReference>
<evidence type="ECO:0000313" key="1">
    <source>
        <dbReference type="EMBL" id="MDI3405744.1"/>
    </source>
</evidence>
<evidence type="ECO:0000313" key="2">
    <source>
        <dbReference type="Proteomes" id="UP001223978"/>
    </source>
</evidence>
<name>A0ABT6SCS3_9ACTN</name>
<dbReference type="RefSeq" id="WP_282543683.1">
    <property type="nucleotide sequence ID" value="NZ_JASCIQ010000018.1"/>
</dbReference>
<reference evidence="1 2" key="1">
    <citation type="submission" date="2023-05" db="EMBL/GenBank/DDBJ databases">
        <title>Draft genome sequence of Streptomyces sp. B-S-A6 isolated from a cave soil in Thailand.</title>
        <authorList>
            <person name="Chamroensaksri N."/>
            <person name="Muangham S."/>
        </authorList>
    </citation>
    <scope>NUCLEOTIDE SEQUENCE [LARGE SCALE GENOMIC DNA]</scope>
    <source>
        <strain evidence="1 2">B-S-A6</strain>
    </source>
</reference>